<sequence>MSLYECESSEELTAPGSMFTPHPDVPFHRYPNIIRLHHTISRGHPHLLYRPTIARIPLSTHSTAHPSHPYLSEAYRNCTHRNYIMYASCHHHLPLYPRNLRRTRRTPFPSSHDNLDRTQHPQILSRLPPALFPTRRRTRLVRTRKHRLRFPGPAALASGYGPIDREVLAAEATIASLMKPGEGL</sequence>
<comment type="caution">
    <text evidence="1">The sequence shown here is derived from an EMBL/GenBank/DDBJ whole genome shotgun (WGS) entry which is preliminary data.</text>
</comment>
<accession>A0ABR3JNX7</accession>
<dbReference type="EMBL" id="JASNQZ010000005">
    <property type="protein sequence ID" value="KAL0957515.1"/>
    <property type="molecule type" value="Genomic_DNA"/>
</dbReference>
<dbReference type="Proteomes" id="UP001556367">
    <property type="component" value="Unassembled WGS sequence"/>
</dbReference>
<protein>
    <submittedName>
        <fullName evidence="1">Uncharacterized protein</fullName>
    </submittedName>
</protein>
<name>A0ABR3JNX7_9AGAR</name>
<evidence type="ECO:0000313" key="1">
    <source>
        <dbReference type="EMBL" id="KAL0957515.1"/>
    </source>
</evidence>
<keyword evidence="2" id="KW-1185">Reference proteome</keyword>
<proteinExistence type="predicted"/>
<evidence type="ECO:0000313" key="2">
    <source>
        <dbReference type="Proteomes" id="UP001556367"/>
    </source>
</evidence>
<organism evidence="1 2">
    <name type="scientific">Hohenbuehelia grisea</name>
    <dbReference type="NCBI Taxonomy" id="104357"/>
    <lineage>
        <taxon>Eukaryota</taxon>
        <taxon>Fungi</taxon>
        <taxon>Dikarya</taxon>
        <taxon>Basidiomycota</taxon>
        <taxon>Agaricomycotina</taxon>
        <taxon>Agaricomycetes</taxon>
        <taxon>Agaricomycetidae</taxon>
        <taxon>Agaricales</taxon>
        <taxon>Pleurotineae</taxon>
        <taxon>Pleurotaceae</taxon>
        <taxon>Hohenbuehelia</taxon>
    </lineage>
</organism>
<reference evidence="2" key="1">
    <citation type="submission" date="2024-06" db="EMBL/GenBank/DDBJ databases">
        <title>Multi-omics analyses provide insights into the biosynthesis of the anticancer antibiotic pleurotin in Hohenbuehelia grisea.</title>
        <authorList>
            <person name="Weaver J.A."/>
            <person name="Alberti F."/>
        </authorList>
    </citation>
    <scope>NUCLEOTIDE SEQUENCE [LARGE SCALE GENOMIC DNA]</scope>
    <source>
        <strain evidence="2">T-177</strain>
    </source>
</reference>
<gene>
    <name evidence="1" type="ORF">HGRIS_001308</name>
</gene>